<dbReference type="InterPro" id="IPR027304">
    <property type="entry name" value="Trigger_fact/SurA_dom_sf"/>
</dbReference>
<evidence type="ECO:0000259" key="5">
    <source>
        <dbReference type="PROSITE" id="PS50198"/>
    </source>
</evidence>
<dbReference type="EMBL" id="RHHQ01000019">
    <property type="protein sequence ID" value="RNB82756.1"/>
    <property type="molecule type" value="Genomic_DNA"/>
</dbReference>
<accession>A0A3M8D3V3</accession>
<reference evidence="6 7" key="1">
    <citation type="submission" date="2018-10" db="EMBL/GenBank/DDBJ databases">
        <title>Phylogenomics of Brevibacillus.</title>
        <authorList>
            <person name="Dunlap C."/>
        </authorList>
    </citation>
    <scope>NUCLEOTIDE SEQUENCE [LARGE SCALE GENOMIC DNA]</scope>
    <source>
        <strain evidence="6 7">JCM 15716</strain>
    </source>
</reference>
<feature type="region of interest" description="Disordered" evidence="3">
    <location>
        <begin position="22"/>
        <end position="48"/>
    </location>
</feature>
<keyword evidence="7" id="KW-1185">Reference proteome</keyword>
<dbReference type="InterPro" id="IPR046357">
    <property type="entry name" value="PPIase_dom_sf"/>
</dbReference>
<keyword evidence="4" id="KW-0732">Signal</keyword>
<keyword evidence="2" id="KW-0175">Coiled coil</keyword>
<evidence type="ECO:0000313" key="7">
    <source>
        <dbReference type="Proteomes" id="UP000271031"/>
    </source>
</evidence>
<dbReference type="RefSeq" id="WP_122920253.1">
    <property type="nucleotide sequence ID" value="NZ_RHHQ01000019.1"/>
</dbReference>
<comment type="caution">
    <text evidence="6">The sequence shown here is derived from an EMBL/GenBank/DDBJ whole genome shotgun (WGS) entry which is preliminary data.</text>
</comment>
<evidence type="ECO:0000256" key="4">
    <source>
        <dbReference type="SAM" id="SignalP"/>
    </source>
</evidence>
<organism evidence="6 7">
    <name type="scientific">Brevibacillus fluminis</name>
    <dbReference type="NCBI Taxonomy" id="511487"/>
    <lineage>
        <taxon>Bacteria</taxon>
        <taxon>Bacillati</taxon>
        <taxon>Bacillota</taxon>
        <taxon>Bacilli</taxon>
        <taxon>Bacillales</taxon>
        <taxon>Paenibacillaceae</taxon>
        <taxon>Brevibacillus</taxon>
    </lineage>
</organism>
<feature type="signal peptide" evidence="4">
    <location>
        <begin position="1"/>
        <end position="24"/>
    </location>
</feature>
<dbReference type="Gene3D" id="3.10.50.40">
    <property type="match status" value="1"/>
</dbReference>
<feature type="domain" description="PpiC" evidence="5">
    <location>
        <begin position="210"/>
        <end position="309"/>
    </location>
</feature>
<gene>
    <name evidence="6" type="ORF">EDM56_22915</name>
</gene>
<keyword evidence="1" id="KW-0413">Isomerase</keyword>
<protein>
    <submittedName>
        <fullName evidence="6">Foldase</fullName>
    </submittedName>
</protein>
<feature type="coiled-coil region" evidence="2">
    <location>
        <begin position="136"/>
        <end position="167"/>
    </location>
</feature>
<dbReference type="Pfam" id="PF13616">
    <property type="entry name" value="Rotamase_3"/>
    <property type="match status" value="1"/>
</dbReference>
<evidence type="ECO:0000256" key="3">
    <source>
        <dbReference type="SAM" id="MobiDB-lite"/>
    </source>
</evidence>
<name>A0A3M8D3V3_9BACL</name>
<dbReference type="PROSITE" id="PS51257">
    <property type="entry name" value="PROKAR_LIPOPROTEIN"/>
    <property type="match status" value="1"/>
</dbReference>
<dbReference type="PROSITE" id="PS50198">
    <property type="entry name" value="PPIC_PPIASE_2"/>
    <property type="match status" value="1"/>
</dbReference>
<sequence>MKKFVAVLSTTVLTLTLLSGCGQAAGQPKPETTKPAAGGNEAAKPEAEKNDVLAQFPAVKIPYTNDPNAVLAEYKGGKLVEKDFETFLRTINFLNPQQGASLQFADSAAIKDYVRQYTGTKILFDRADDTMKAAAMKQAEERFESYKKQYVERLDKKEENFTKMLEQQGLTKDDLLKQMQLIDSSIGVLEKGIDENALKQAYEKADKTQYTTASVRHILISTESRKPEEAKKLADDLLARLKKGEDFAKLAKEYTDDPGSKESGGLYENANVNDWVPEFKKAALTQPINQISDPPVKTDYGYHIIRVEKREVQPFEKAKEQMKQQELNKAYGNFISVELDKLVTKWNIPEVKPAAAK</sequence>
<evidence type="ECO:0000313" key="6">
    <source>
        <dbReference type="EMBL" id="RNB82756.1"/>
    </source>
</evidence>
<dbReference type="InterPro" id="IPR000297">
    <property type="entry name" value="PPIase_PpiC"/>
</dbReference>
<feature type="chain" id="PRO_5018224664" evidence="4">
    <location>
        <begin position="25"/>
        <end position="357"/>
    </location>
</feature>
<dbReference type="SUPFAM" id="SSF54534">
    <property type="entry name" value="FKBP-like"/>
    <property type="match status" value="1"/>
</dbReference>
<proteinExistence type="predicted"/>
<dbReference type="PANTHER" id="PTHR47245:SF2">
    <property type="entry name" value="PEPTIDYL-PROLYL CIS-TRANS ISOMERASE HP_0175-RELATED"/>
    <property type="match status" value="1"/>
</dbReference>
<dbReference type="PANTHER" id="PTHR47245">
    <property type="entry name" value="PEPTIDYLPROLYL ISOMERASE"/>
    <property type="match status" value="1"/>
</dbReference>
<dbReference type="Proteomes" id="UP000271031">
    <property type="component" value="Unassembled WGS sequence"/>
</dbReference>
<evidence type="ECO:0000256" key="1">
    <source>
        <dbReference type="PROSITE-ProRule" id="PRU00278"/>
    </source>
</evidence>
<dbReference type="AlphaFoldDB" id="A0A3M8D3V3"/>
<dbReference type="InterPro" id="IPR050245">
    <property type="entry name" value="PrsA_foldase"/>
</dbReference>
<dbReference type="GO" id="GO:0003755">
    <property type="term" value="F:peptidyl-prolyl cis-trans isomerase activity"/>
    <property type="evidence" value="ECO:0007669"/>
    <property type="project" value="UniProtKB-KW"/>
</dbReference>
<evidence type="ECO:0000256" key="2">
    <source>
        <dbReference type="SAM" id="Coils"/>
    </source>
</evidence>
<dbReference type="SUPFAM" id="SSF109998">
    <property type="entry name" value="Triger factor/SurA peptide-binding domain-like"/>
    <property type="match status" value="1"/>
</dbReference>
<dbReference type="OrthoDB" id="14196at2"/>
<keyword evidence="1" id="KW-0697">Rotamase</keyword>